<dbReference type="CDD" id="cd00614">
    <property type="entry name" value="CGS_like"/>
    <property type="match status" value="1"/>
</dbReference>
<evidence type="ECO:0000256" key="5">
    <source>
        <dbReference type="RuleBase" id="RU362118"/>
    </source>
</evidence>
<evidence type="ECO:0000313" key="7">
    <source>
        <dbReference type="Proteomes" id="UP001629113"/>
    </source>
</evidence>
<dbReference type="SUPFAM" id="SSF53383">
    <property type="entry name" value="PLP-dependent transferases"/>
    <property type="match status" value="1"/>
</dbReference>
<keyword evidence="4 5" id="KW-0663">Pyridoxal phosphate</keyword>
<evidence type="ECO:0000256" key="3">
    <source>
        <dbReference type="ARBA" id="ARBA00022679"/>
    </source>
</evidence>
<dbReference type="Pfam" id="PF01053">
    <property type="entry name" value="Cys_Met_Meta_PP"/>
    <property type="match status" value="1"/>
</dbReference>
<dbReference type="Gene3D" id="3.90.1150.10">
    <property type="entry name" value="Aspartate Aminotransferase, domain 1"/>
    <property type="match status" value="1"/>
</dbReference>
<dbReference type="Gene3D" id="3.40.640.10">
    <property type="entry name" value="Type I PLP-dependent aspartate aminotransferase-like (Major domain)"/>
    <property type="match status" value="1"/>
</dbReference>
<comment type="caution">
    <text evidence="6">The sequence shown here is derived from an EMBL/GenBank/DDBJ whole genome shotgun (WGS) entry which is preliminary data.</text>
</comment>
<dbReference type="PANTHER" id="PTHR43797:SF2">
    <property type="entry name" value="HOMOCYSTEINE_CYSTEINE SYNTHASE"/>
    <property type="match status" value="1"/>
</dbReference>
<comment type="similarity">
    <text evidence="2 5">Belongs to the trans-sulfuration enzymes family.</text>
</comment>
<dbReference type="InterPro" id="IPR054542">
    <property type="entry name" value="Cys_met_metab_PP"/>
</dbReference>
<sequence length="562" mass="61185">MESSTTSNGHGIVARKTPLGNNYFDTHKVNKEDAGLRFDTLQVHAGHKPDSHTHSRAVPIYATASYVFTDSEHAKRVCTTTEAGYVYSRVANPTVEVFEKRAACLEGGTAAVASASGQAAIFNTIICLAGAGDNIVASINLYGGTYSLFKTLLPRLGITVKWAKKETVEEFSKYIDDNTKMIFVESIGNPRCSIPDLRGLANVAHENGIPFVVDNTFGACGIFCRPKEHGADIIIHSATKWMGGHGTTIGGVTIDCGTFDWGKSAARFPQFTKEDGPLSYSYWKVFGNVAFAIALRINISMEVGSILSPFAAQQLLIGMETLSLRCERHATNTMAVARFLQKHPRVAWINYPGLEDNEFHENAKKYLQNGYGGVLSFGPKGGDVTSKLFINSFKIISQMTNVGDSKTMATHPWNSTHVIMSEANRREAGISPEFIRFSVGTEDIRDIIGDLSQALDNIPAELLLECNGLATGISSIADENSSLLHDDLQTKESRHTQAYSHGIVLHSNATVNGYGIKQPDGAEFQESSNPGLGSEEMTVYPIRIKEEPTSMPASRENTEGNW</sequence>
<dbReference type="NCBIfam" id="TIGR01326">
    <property type="entry name" value="OAH_OAS_sulfhy"/>
    <property type="match status" value="1"/>
</dbReference>
<keyword evidence="3" id="KW-0808">Transferase</keyword>
<keyword evidence="7" id="KW-1185">Reference proteome</keyword>
<dbReference type="EMBL" id="JBFCZG010000011">
    <property type="protein sequence ID" value="KAL3417254.1"/>
    <property type="molecule type" value="Genomic_DNA"/>
</dbReference>
<gene>
    <name evidence="6" type="ORF">PVAG01_11254</name>
</gene>
<dbReference type="InterPro" id="IPR015422">
    <property type="entry name" value="PyrdxlP-dep_Trfase_small"/>
</dbReference>
<dbReference type="PANTHER" id="PTHR43797">
    <property type="entry name" value="HOMOCYSTEINE/CYSTEINE SYNTHASE"/>
    <property type="match status" value="1"/>
</dbReference>
<name>A0ABR4P1S5_9HELO</name>
<dbReference type="PROSITE" id="PS00868">
    <property type="entry name" value="CYS_MET_METAB_PP"/>
    <property type="match status" value="1"/>
</dbReference>
<dbReference type="Proteomes" id="UP001629113">
    <property type="component" value="Unassembled WGS sequence"/>
</dbReference>
<reference evidence="6 7" key="1">
    <citation type="submission" date="2024-06" db="EMBL/GenBank/DDBJ databases">
        <title>Complete genome of Phlyctema vagabunda strain 19-DSS-EL-015.</title>
        <authorList>
            <person name="Fiorenzani C."/>
        </authorList>
    </citation>
    <scope>NUCLEOTIDE SEQUENCE [LARGE SCALE GENOMIC DNA]</scope>
    <source>
        <strain evidence="6 7">19-DSS-EL-015</strain>
    </source>
</reference>
<dbReference type="InterPro" id="IPR015421">
    <property type="entry name" value="PyrdxlP-dep_Trfase_major"/>
</dbReference>
<evidence type="ECO:0000313" key="6">
    <source>
        <dbReference type="EMBL" id="KAL3417254.1"/>
    </source>
</evidence>
<organism evidence="6 7">
    <name type="scientific">Phlyctema vagabunda</name>
    <dbReference type="NCBI Taxonomy" id="108571"/>
    <lineage>
        <taxon>Eukaryota</taxon>
        <taxon>Fungi</taxon>
        <taxon>Dikarya</taxon>
        <taxon>Ascomycota</taxon>
        <taxon>Pezizomycotina</taxon>
        <taxon>Leotiomycetes</taxon>
        <taxon>Helotiales</taxon>
        <taxon>Dermateaceae</taxon>
        <taxon>Phlyctema</taxon>
    </lineage>
</organism>
<evidence type="ECO:0000256" key="1">
    <source>
        <dbReference type="ARBA" id="ARBA00001933"/>
    </source>
</evidence>
<accession>A0ABR4P1S5</accession>
<dbReference type="InterPro" id="IPR015424">
    <property type="entry name" value="PyrdxlP-dep_Trfase"/>
</dbReference>
<dbReference type="InterPro" id="IPR006235">
    <property type="entry name" value="OAc-hSer/O-AcSer_sulfhydrylase"/>
</dbReference>
<protein>
    <submittedName>
        <fullName evidence="6">O-acetylhomoserine (Thiol)-lyase</fullName>
    </submittedName>
</protein>
<evidence type="ECO:0000256" key="4">
    <source>
        <dbReference type="ARBA" id="ARBA00022898"/>
    </source>
</evidence>
<dbReference type="InterPro" id="IPR000277">
    <property type="entry name" value="Cys/Met-Metab_PyrdxlP-dep_enz"/>
</dbReference>
<comment type="cofactor">
    <cofactor evidence="1 5">
        <name>pyridoxal 5'-phosphate</name>
        <dbReference type="ChEBI" id="CHEBI:597326"/>
    </cofactor>
</comment>
<proteinExistence type="inferred from homology"/>
<evidence type="ECO:0000256" key="2">
    <source>
        <dbReference type="ARBA" id="ARBA00009077"/>
    </source>
</evidence>